<gene>
    <name evidence="1" type="ORF">VVD49_05890</name>
</gene>
<evidence type="ECO:0000313" key="1">
    <source>
        <dbReference type="EMBL" id="MEC5385245.1"/>
    </source>
</evidence>
<organism evidence="1 2">
    <name type="scientific">Uliginosibacterium silvisoli</name>
    <dbReference type="NCBI Taxonomy" id="3114758"/>
    <lineage>
        <taxon>Bacteria</taxon>
        <taxon>Pseudomonadati</taxon>
        <taxon>Pseudomonadota</taxon>
        <taxon>Betaproteobacteria</taxon>
        <taxon>Rhodocyclales</taxon>
        <taxon>Zoogloeaceae</taxon>
        <taxon>Uliginosibacterium</taxon>
    </lineage>
</organism>
<sequence>MAIQNTSPAAQGADDDFSEQFQPAPLSWLLTWLFRPRHAQAVNEQDGFDEHINGLA</sequence>
<dbReference type="RefSeq" id="WP_327598205.1">
    <property type="nucleotide sequence ID" value="NZ_JAYXHS010000001.1"/>
</dbReference>
<dbReference type="Proteomes" id="UP001331561">
    <property type="component" value="Unassembled WGS sequence"/>
</dbReference>
<proteinExistence type="predicted"/>
<accession>A0ABU6K2I1</accession>
<reference evidence="1 2" key="1">
    <citation type="submission" date="2024-01" db="EMBL/GenBank/DDBJ databases">
        <title>Uliginosibacterium soil sp. nov.</title>
        <authorList>
            <person name="Lv Y."/>
        </authorList>
    </citation>
    <scope>NUCLEOTIDE SEQUENCE [LARGE SCALE GENOMIC DNA]</scope>
    <source>
        <strain evidence="1 2">H3</strain>
    </source>
</reference>
<comment type="caution">
    <text evidence="1">The sequence shown here is derived from an EMBL/GenBank/DDBJ whole genome shotgun (WGS) entry which is preliminary data.</text>
</comment>
<keyword evidence="2" id="KW-1185">Reference proteome</keyword>
<dbReference type="EMBL" id="JAYXHS010000001">
    <property type="protein sequence ID" value="MEC5385245.1"/>
    <property type="molecule type" value="Genomic_DNA"/>
</dbReference>
<name>A0ABU6K2I1_9RHOO</name>
<protein>
    <submittedName>
        <fullName evidence="1">Uncharacterized protein</fullName>
    </submittedName>
</protein>
<evidence type="ECO:0000313" key="2">
    <source>
        <dbReference type="Proteomes" id="UP001331561"/>
    </source>
</evidence>